<accession>A0A372L688</accession>
<keyword evidence="1" id="KW-1133">Transmembrane helix</keyword>
<reference evidence="2 3" key="1">
    <citation type="submission" date="2018-08" db="EMBL/GenBank/DDBJ databases">
        <title>Bacillus chawlae sp. nov., Bacillus glennii sp. nov., and Bacillus saganii sp. nov. Isolated from the Vehicle Assembly Building at Kennedy Space Center where the Viking Spacecraft were Assembled.</title>
        <authorList>
            <person name="Seuylemezian A."/>
            <person name="Vaishampayan P."/>
        </authorList>
    </citation>
    <scope>NUCLEOTIDE SEQUENCE [LARGE SCALE GENOMIC DNA]</scope>
    <source>
        <strain evidence="2 3">V44-8</strain>
    </source>
</reference>
<evidence type="ECO:0000313" key="3">
    <source>
        <dbReference type="Proteomes" id="UP000262939"/>
    </source>
</evidence>
<dbReference type="EMBL" id="QVTD01000024">
    <property type="protein sequence ID" value="RFU60522.1"/>
    <property type="molecule type" value="Genomic_DNA"/>
</dbReference>
<gene>
    <name evidence="2" type="ORF">D0466_21090</name>
</gene>
<comment type="caution">
    <text evidence="2">The sequence shown here is derived from an EMBL/GenBank/DDBJ whole genome shotgun (WGS) entry which is preliminary data.</text>
</comment>
<feature type="transmembrane region" description="Helical" evidence="1">
    <location>
        <begin position="30"/>
        <end position="47"/>
    </location>
</feature>
<evidence type="ECO:0000313" key="2">
    <source>
        <dbReference type="EMBL" id="RFU60522.1"/>
    </source>
</evidence>
<keyword evidence="1" id="KW-0472">Membrane</keyword>
<name>A0A372L688_9BACI</name>
<sequence length="104" mass="11539">MTLLIMAIRFVCEILALIIFGFWGFRYGNIIGAIGVPVMVAVIWALWGSPAAPYQLEGFYKLFLELAILSLASYVLFSLGHNYLALVFCIVALGTSAIIRYMNI</sequence>
<feature type="transmembrane region" description="Helical" evidence="1">
    <location>
        <begin position="7"/>
        <end position="24"/>
    </location>
</feature>
<dbReference type="InterPro" id="IPR021214">
    <property type="entry name" value="DUF2568"/>
</dbReference>
<keyword evidence="3" id="KW-1185">Reference proteome</keyword>
<protein>
    <submittedName>
        <fullName evidence="2">DUF2568 domain-containing protein</fullName>
    </submittedName>
</protein>
<evidence type="ECO:0000256" key="1">
    <source>
        <dbReference type="SAM" id="Phobius"/>
    </source>
</evidence>
<dbReference type="Proteomes" id="UP000262939">
    <property type="component" value="Unassembled WGS sequence"/>
</dbReference>
<dbReference type="Pfam" id="PF10823">
    <property type="entry name" value="DUF2568"/>
    <property type="match status" value="1"/>
</dbReference>
<keyword evidence="1" id="KW-0812">Transmembrane</keyword>
<proteinExistence type="predicted"/>
<organism evidence="2 3">
    <name type="scientific">Peribacillus glennii</name>
    <dbReference type="NCBI Taxonomy" id="2303991"/>
    <lineage>
        <taxon>Bacteria</taxon>
        <taxon>Bacillati</taxon>
        <taxon>Bacillota</taxon>
        <taxon>Bacilli</taxon>
        <taxon>Bacillales</taxon>
        <taxon>Bacillaceae</taxon>
        <taxon>Peribacillus</taxon>
    </lineage>
</organism>
<dbReference type="AlphaFoldDB" id="A0A372L688"/>